<dbReference type="AlphaFoldDB" id="A0A2A9HGN6"/>
<dbReference type="RefSeq" id="WP_165772679.1">
    <property type="nucleotide sequence ID" value="NZ_PDJQ01000001.1"/>
</dbReference>
<accession>A0A2A9HGN6</accession>
<dbReference type="Gene3D" id="2.170.120.30">
    <property type="match status" value="2"/>
</dbReference>
<evidence type="ECO:0000313" key="2">
    <source>
        <dbReference type="Proteomes" id="UP000223071"/>
    </source>
</evidence>
<sequence length="425" mass="45104">MNGNHRRPSRHQAVRQVAGGILRSVREHWAQAAFSLVAAFAIWFVIQDVENPRVSVTFPDEGQPPSIVVTAENAGPYIVRENYSVRVVAEGRADDLAALTPSDFEARVDVRGMQPGVEEFRQVRVTSRRPGVRVLQVIPSQVRITLVEPATRELPVTIRRSGQLPAGFREDESATTVEPAVVTITGLPERVQAVQSVDLDVNLSGVKDQAYVVTGELVARSATGTVETVTINPPRATATIRIGQAFIQRTLPVVADVAGAPAPGYRIAAITIDPPAVTVSGERAVVNELNALATEKIDVTGARTELRLVRSLVPVPNVSLERRTVTVTIRFDPIDVSATLTVAPELQNLPAGLARDPSRPLAVEVRVTGPADIVAALKPSDIKAVVSLAGATAGTAAYPVTVTGPSGLKLEAPAAVTVSLIQVLP</sequence>
<dbReference type="InterPro" id="IPR053154">
    <property type="entry name" value="c-di-AMP_regulator"/>
</dbReference>
<dbReference type="PANTHER" id="PTHR37804:SF1">
    <property type="entry name" value="CDAA REGULATORY PROTEIN CDAR"/>
    <property type="match status" value="1"/>
</dbReference>
<dbReference type="EMBL" id="PDJQ01000001">
    <property type="protein sequence ID" value="PFG74968.1"/>
    <property type="molecule type" value="Genomic_DNA"/>
</dbReference>
<protein>
    <submittedName>
        <fullName evidence="1">YbbR domain-containing protein</fullName>
    </submittedName>
</protein>
<proteinExistence type="predicted"/>
<comment type="caution">
    <text evidence="1">The sequence shown here is derived from an EMBL/GenBank/DDBJ whole genome shotgun (WGS) entry which is preliminary data.</text>
</comment>
<keyword evidence="2" id="KW-1185">Reference proteome</keyword>
<dbReference type="Proteomes" id="UP000223071">
    <property type="component" value="Unassembled WGS sequence"/>
</dbReference>
<gene>
    <name evidence="1" type="ORF">A9A59_2221</name>
</gene>
<name>A0A2A9HGN6_TEPT2</name>
<organism evidence="1 2">
    <name type="scientific">Tepidiforma thermophila (strain KCTC 52669 / CGMCC 1.13589 / G233)</name>
    <dbReference type="NCBI Taxonomy" id="2761530"/>
    <lineage>
        <taxon>Bacteria</taxon>
        <taxon>Bacillati</taxon>
        <taxon>Chloroflexota</taxon>
        <taxon>Tepidiformia</taxon>
        <taxon>Tepidiformales</taxon>
        <taxon>Tepidiformaceae</taxon>
        <taxon>Tepidiforma</taxon>
    </lineage>
</organism>
<dbReference type="Gene3D" id="2.170.120.40">
    <property type="entry name" value="YbbR-like domain"/>
    <property type="match status" value="2"/>
</dbReference>
<dbReference type="Pfam" id="PF07949">
    <property type="entry name" value="YbbR"/>
    <property type="match status" value="3"/>
</dbReference>
<dbReference type="InterPro" id="IPR012505">
    <property type="entry name" value="YbbR"/>
</dbReference>
<evidence type="ECO:0000313" key="1">
    <source>
        <dbReference type="EMBL" id="PFG74968.1"/>
    </source>
</evidence>
<reference evidence="1 2" key="1">
    <citation type="submission" date="2017-09" db="EMBL/GenBank/DDBJ databases">
        <title>Sequencing the genomes of two abundant thermophiles in Great Basin hot springs: Thermocrinis jamiesonii and novel Chloroflexi Thermoflexus hugenholtzii.</title>
        <authorList>
            <person name="Hedlund B."/>
        </authorList>
    </citation>
    <scope>NUCLEOTIDE SEQUENCE [LARGE SCALE GENOMIC DNA]</scope>
    <source>
        <strain evidence="1 2">G233</strain>
    </source>
</reference>
<dbReference type="PANTHER" id="PTHR37804">
    <property type="entry name" value="CDAA REGULATORY PROTEIN CDAR"/>
    <property type="match status" value="1"/>
</dbReference>